<dbReference type="InterPro" id="IPR011761">
    <property type="entry name" value="ATP-grasp"/>
</dbReference>
<dbReference type="Pfam" id="PF08442">
    <property type="entry name" value="ATP-grasp_2"/>
    <property type="match status" value="1"/>
</dbReference>
<dbReference type="FunFam" id="3.30.470.20:FF:000002">
    <property type="entry name" value="Succinate--CoA ligase [ADP-forming] subunit beta"/>
    <property type="match status" value="1"/>
</dbReference>
<dbReference type="AlphaFoldDB" id="H5SGK9"/>
<dbReference type="Pfam" id="PF00549">
    <property type="entry name" value="Ligase_CoA"/>
    <property type="match status" value="1"/>
</dbReference>
<feature type="binding site" evidence="7">
    <location>
        <position position="273"/>
    </location>
    <ligand>
        <name>substrate</name>
        <note>ligand shared with subunit alpha</note>
    </ligand>
</feature>
<comment type="function">
    <text evidence="7">Succinyl-CoA synthetase functions in the citric acid cycle (TCA), coupling the hydrolysis of succinyl-CoA to the synthesis of either ATP or GTP and thus represents the only step of substrate-level phosphorylation in the TCA. The beta subunit provides nucleotide specificity of the enzyme and binds the substrate succinate, while the binding sites for coenzyme A and phosphate are found in the alpha subunit.</text>
</comment>
<dbReference type="GO" id="GO:0006099">
    <property type="term" value="P:tricarboxylic acid cycle"/>
    <property type="evidence" value="ECO:0007669"/>
    <property type="project" value="UniProtKB-UniRule"/>
</dbReference>
<dbReference type="SUPFAM" id="SSF52210">
    <property type="entry name" value="Succinyl-CoA synthetase domains"/>
    <property type="match status" value="1"/>
</dbReference>
<keyword evidence="3 7" id="KW-0436">Ligase</keyword>
<feature type="binding site" evidence="7">
    <location>
        <position position="221"/>
    </location>
    <ligand>
        <name>Mg(2+)</name>
        <dbReference type="ChEBI" id="CHEBI:18420"/>
    </ligand>
</feature>
<dbReference type="HAMAP" id="MF_00558">
    <property type="entry name" value="Succ_CoA_beta"/>
    <property type="match status" value="1"/>
</dbReference>
<evidence type="ECO:0000256" key="2">
    <source>
        <dbReference type="ARBA" id="ARBA00022532"/>
    </source>
</evidence>
<accession>H5SGK9</accession>
<reference evidence="10" key="1">
    <citation type="journal article" date="2005" name="Environ. Microbiol.">
        <title>Genetic and functional properties of uncultivated thermophilic crenarchaeotes from a subsurface gold mine as revealed by analysis of genome fragments.</title>
        <authorList>
            <person name="Nunoura T."/>
            <person name="Hirayama H."/>
            <person name="Takami H."/>
            <person name="Oida H."/>
            <person name="Nishi S."/>
            <person name="Shimamura S."/>
            <person name="Suzuki Y."/>
            <person name="Inagaki F."/>
            <person name="Takai K."/>
            <person name="Nealson K.H."/>
            <person name="Horikoshi K."/>
        </authorList>
    </citation>
    <scope>NUCLEOTIDE SEQUENCE</scope>
</reference>
<evidence type="ECO:0000256" key="6">
    <source>
        <dbReference type="ARBA" id="ARBA00022842"/>
    </source>
</evidence>
<dbReference type="SUPFAM" id="SSF56059">
    <property type="entry name" value="Glutathione synthetase ATP-binding domain-like"/>
    <property type="match status" value="1"/>
</dbReference>
<dbReference type="PROSITE" id="PS50975">
    <property type="entry name" value="ATP_GRASP"/>
    <property type="match status" value="1"/>
</dbReference>
<evidence type="ECO:0000256" key="3">
    <source>
        <dbReference type="ARBA" id="ARBA00022598"/>
    </source>
</evidence>
<dbReference type="PANTHER" id="PTHR11815:SF10">
    <property type="entry name" value="SUCCINATE--COA LIGASE [GDP-FORMING] SUBUNIT BETA, MITOCHONDRIAL"/>
    <property type="match status" value="1"/>
</dbReference>
<dbReference type="InterPro" id="IPR005809">
    <property type="entry name" value="Succ_CoA_ligase-like_bsu"/>
</dbReference>
<dbReference type="EC" id="6.2.1.5" evidence="7"/>
<feature type="binding site" evidence="7">
    <location>
        <position position="105"/>
    </location>
    <ligand>
        <name>ATP</name>
        <dbReference type="ChEBI" id="CHEBI:30616"/>
    </ligand>
</feature>
<comment type="cofactor">
    <cofactor evidence="7">
        <name>Mg(2+)</name>
        <dbReference type="ChEBI" id="CHEBI:18420"/>
    </cofactor>
    <text evidence="7">Binds 1 Mg(2+) ion per subunit.</text>
</comment>
<dbReference type="InterPro" id="IPR005811">
    <property type="entry name" value="SUCC_ACL_C"/>
</dbReference>
<feature type="binding site" evidence="7">
    <location>
        <begin position="56"/>
        <end position="58"/>
    </location>
    <ligand>
        <name>ATP</name>
        <dbReference type="ChEBI" id="CHEBI:30616"/>
    </ligand>
</feature>
<comment type="catalytic activity">
    <reaction evidence="7">
        <text>GTP + succinate + CoA = succinyl-CoA + GDP + phosphate</text>
        <dbReference type="Rhea" id="RHEA:22120"/>
        <dbReference type="ChEBI" id="CHEBI:30031"/>
        <dbReference type="ChEBI" id="CHEBI:37565"/>
        <dbReference type="ChEBI" id="CHEBI:43474"/>
        <dbReference type="ChEBI" id="CHEBI:57287"/>
        <dbReference type="ChEBI" id="CHEBI:57292"/>
        <dbReference type="ChEBI" id="CHEBI:58189"/>
    </reaction>
</comment>
<keyword evidence="7 8" id="KW-0067">ATP-binding</keyword>
<dbReference type="EMBL" id="AP011714">
    <property type="protein sequence ID" value="BAL55295.1"/>
    <property type="molecule type" value="Genomic_DNA"/>
</dbReference>
<feature type="binding site" evidence="7">
    <location>
        <position position="49"/>
    </location>
    <ligand>
        <name>ATP</name>
        <dbReference type="ChEBI" id="CHEBI:30616"/>
    </ligand>
</feature>
<keyword evidence="5 7" id="KW-0547">Nucleotide-binding</keyword>
<dbReference type="UniPathway" id="UPA00223">
    <property type="reaction ID" value="UER00999"/>
</dbReference>
<dbReference type="Gene3D" id="3.30.470.20">
    <property type="entry name" value="ATP-grasp fold, B domain"/>
    <property type="match status" value="1"/>
</dbReference>
<dbReference type="GO" id="GO:0005524">
    <property type="term" value="F:ATP binding"/>
    <property type="evidence" value="ECO:0007669"/>
    <property type="project" value="UniProtKB-UniRule"/>
</dbReference>
<dbReference type="Gene3D" id="3.40.50.261">
    <property type="entry name" value="Succinyl-CoA synthetase domains"/>
    <property type="match status" value="1"/>
</dbReference>
<dbReference type="NCBIfam" id="TIGR01016">
    <property type="entry name" value="sucCoAbeta"/>
    <property type="match status" value="1"/>
</dbReference>
<evidence type="ECO:0000256" key="1">
    <source>
        <dbReference type="ARBA" id="ARBA00009182"/>
    </source>
</evidence>
<feature type="binding site" evidence="7">
    <location>
        <position position="207"/>
    </location>
    <ligand>
        <name>Mg(2+)</name>
        <dbReference type="ChEBI" id="CHEBI:18420"/>
    </ligand>
</feature>
<dbReference type="PIRSF" id="PIRSF001554">
    <property type="entry name" value="SucCS_beta"/>
    <property type="match status" value="1"/>
</dbReference>
<protein>
    <recommendedName>
        <fullName evidence="7">Succinate--CoA ligase [ADP-forming] subunit beta</fullName>
        <ecNumber evidence="7">6.2.1.5</ecNumber>
    </recommendedName>
    <alternativeName>
        <fullName evidence="7">Succinyl-CoA synthetase subunit beta</fullName>
        <shortName evidence="7">SCS-beta</shortName>
    </alternativeName>
</protein>
<comment type="catalytic activity">
    <reaction evidence="7">
        <text>succinate + ATP + CoA = succinyl-CoA + ADP + phosphate</text>
        <dbReference type="Rhea" id="RHEA:17661"/>
        <dbReference type="ChEBI" id="CHEBI:30031"/>
        <dbReference type="ChEBI" id="CHEBI:30616"/>
        <dbReference type="ChEBI" id="CHEBI:43474"/>
        <dbReference type="ChEBI" id="CHEBI:57287"/>
        <dbReference type="ChEBI" id="CHEBI:57292"/>
        <dbReference type="ChEBI" id="CHEBI:456216"/>
        <dbReference type="EC" id="6.2.1.5"/>
    </reaction>
</comment>
<dbReference type="InterPro" id="IPR016102">
    <property type="entry name" value="Succinyl-CoA_synth-like"/>
</dbReference>
<comment type="subunit">
    <text evidence="7">Heterotetramer of two alpha and two beta subunits.</text>
</comment>
<keyword evidence="4 7" id="KW-0479">Metal-binding</keyword>
<evidence type="ECO:0000256" key="5">
    <source>
        <dbReference type="ARBA" id="ARBA00022741"/>
    </source>
</evidence>
<evidence type="ECO:0000256" key="8">
    <source>
        <dbReference type="PROSITE-ProRule" id="PRU00409"/>
    </source>
</evidence>
<dbReference type="InterPro" id="IPR013650">
    <property type="entry name" value="ATP-grasp_succ-CoA_synth-type"/>
</dbReference>
<dbReference type="GO" id="GO:0006104">
    <property type="term" value="P:succinyl-CoA metabolic process"/>
    <property type="evidence" value="ECO:0007669"/>
    <property type="project" value="TreeGrafter"/>
</dbReference>
<dbReference type="GO" id="GO:0004776">
    <property type="term" value="F:succinate-CoA ligase (GDP-forming) activity"/>
    <property type="evidence" value="ECO:0007669"/>
    <property type="project" value="RHEA"/>
</dbReference>
<dbReference type="Gene3D" id="3.30.1490.20">
    <property type="entry name" value="ATP-grasp fold, A domain"/>
    <property type="match status" value="1"/>
</dbReference>
<feature type="domain" description="ATP-grasp" evidence="9">
    <location>
        <begin position="9"/>
        <end position="235"/>
    </location>
</feature>
<name>H5SGK9_9BACT</name>
<keyword evidence="6 7" id="KW-0460">Magnesium</keyword>
<evidence type="ECO:0000256" key="4">
    <source>
        <dbReference type="ARBA" id="ARBA00022723"/>
    </source>
</evidence>
<comment type="caution">
    <text evidence="7">Lacks conserved residue(s) required for the propagation of feature annotation.</text>
</comment>
<dbReference type="GO" id="GO:0000287">
    <property type="term" value="F:magnesium ion binding"/>
    <property type="evidence" value="ECO:0007669"/>
    <property type="project" value="UniProtKB-UniRule"/>
</dbReference>
<dbReference type="GO" id="GO:0005829">
    <property type="term" value="C:cytosol"/>
    <property type="evidence" value="ECO:0007669"/>
    <property type="project" value="TreeGrafter"/>
</dbReference>
<dbReference type="InterPro" id="IPR017866">
    <property type="entry name" value="Succ-CoA_synthase_bsu_CS"/>
</dbReference>
<dbReference type="NCBIfam" id="NF001913">
    <property type="entry name" value="PRK00696.1"/>
    <property type="match status" value="1"/>
</dbReference>
<dbReference type="PANTHER" id="PTHR11815">
    <property type="entry name" value="SUCCINYL-COA SYNTHETASE BETA CHAIN"/>
    <property type="match status" value="1"/>
</dbReference>
<dbReference type="PROSITE" id="PS01217">
    <property type="entry name" value="SUCCINYL_COA_LIG_3"/>
    <property type="match status" value="1"/>
</dbReference>
<evidence type="ECO:0000259" key="9">
    <source>
        <dbReference type="PROSITE" id="PS50975"/>
    </source>
</evidence>
<comment type="pathway">
    <text evidence="7">Carbohydrate metabolism; tricarboxylic acid cycle; succinate from succinyl-CoA (ligase route): step 1/1.</text>
</comment>
<dbReference type="GO" id="GO:0042709">
    <property type="term" value="C:succinate-CoA ligase complex"/>
    <property type="evidence" value="ECO:0007669"/>
    <property type="project" value="TreeGrafter"/>
</dbReference>
<dbReference type="InterPro" id="IPR013815">
    <property type="entry name" value="ATP_grasp_subdomain_1"/>
</dbReference>
<proteinExistence type="inferred from homology"/>
<feature type="binding site" evidence="7">
    <location>
        <begin position="330"/>
        <end position="332"/>
    </location>
    <ligand>
        <name>substrate</name>
        <note>ligand shared with subunit alpha</note>
    </ligand>
</feature>
<dbReference type="FunFam" id="3.40.50.261:FF:000001">
    <property type="entry name" value="Succinate--CoA ligase [ADP-forming] subunit beta"/>
    <property type="match status" value="1"/>
</dbReference>
<gene>
    <name evidence="7" type="primary">sucC</name>
    <name evidence="10" type="ORF">HGMM_F25B04C38</name>
</gene>
<sequence length="402" mass="43244">MKLHEYQAKELLSQMGLPVAGGYVATTPDEAVEAAQRIDPTGKGPWVLKAQVHAGGRGKAGGVKLARSLEDVRSLASQMLGMKLVTPQTGPQGKIVHKLYITGDAFYPGPSPIQEFYVSLTLDRATGRDVLIASAEGGVEIEQVAATRPEAILKTHINPAVGLMPYQAREIAYKLGFSGEAFKNTVDFLIKLYKAYDQLDASLLEINPMLKTSDDKILALDAKLEIEDNALAVRHKDLESWRDTLEEDPLETEAREAGLSYVKLDGNVGCMVNGAGLAMATMDIIKLAGGWPANFLDVGGGANVERIAKAFQILLKDSSVKVILINIFGGIVQCDRVANGILQAYKQIGHIPVPMVVRLQGTNADRAAQILKESGLPLIPAVELWEAAQKVQQALAQVASTK</sequence>
<comment type="similarity">
    <text evidence="1 7">Belongs to the succinate/malate CoA ligase beta subunit family.</text>
</comment>
<feature type="binding site" evidence="7">
    <location>
        <position position="115"/>
    </location>
    <ligand>
        <name>ATP</name>
        <dbReference type="ChEBI" id="CHEBI:30616"/>
    </ligand>
</feature>
<evidence type="ECO:0000256" key="7">
    <source>
        <dbReference type="HAMAP-Rule" id="MF_00558"/>
    </source>
</evidence>
<evidence type="ECO:0000313" key="10">
    <source>
        <dbReference type="EMBL" id="BAL55295.1"/>
    </source>
</evidence>
<dbReference type="FunFam" id="3.30.1490.20:FF:000002">
    <property type="entry name" value="Succinate--CoA ligase [ADP-forming] subunit beta"/>
    <property type="match status" value="1"/>
</dbReference>
<organism evidence="10">
    <name type="scientific">uncultured Bacteroidota bacterium</name>
    <dbReference type="NCBI Taxonomy" id="152509"/>
    <lineage>
        <taxon>Bacteria</taxon>
        <taxon>Pseudomonadati</taxon>
        <taxon>Bacteroidota</taxon>
        <taxon>environmental samples</taxon>
    </lineage>
</organism>
<dbReference type="GO" id="GO:0004775">
    <property type="term" value="F:succinate-CoA ligase (ADP-forming) activity"/>
    <property type="evidence" value="ECO:0007669"/>
    <property type="project" value="UniProtKB-UniRule"/>
</dbReference>
<keyword evidence="2 7" id="KW-0816">Tricarboxylic acid cycle</keyword>
<reference evidence="10" key="2">
    <citation type="journal article" date="2012" name="PLoS ONE">
        <title>A Deeply Branching Thermophilic Bacterium with an Ancient Acetyl-CoA Pathway Dominates a Subsurface Ecosystem.</title>
        <authorList>
            <person name="Takami H."/>
            <person name="Noguchi H."/>
            <person name="Takaki Y."/>
            <person name="Uchiyama I."/>
            <person name="Toyoda A."/>
            <person name="Nishi S."/>
            <person name="Chee G.-J."/>
            <person name="Arai W."/>
            <person name="Nunoura T."/>
            <person name="Itoh T."/>
            <person name="Hattori M."/>
            <person name="Takai K."/>
        </authorList>
    </citation>
    <scope>NUCLEOTIDE SEQUENCE</scope>
</reference>